<feature type="domain" description="Carboxylesterase type B" evidence="3">
    <location>
        <begin position="24"/>
        <end position="550"/>
    </location>
</feature>
<dbReference type="EMBL" id="CAXITT010000905">
    <property type="protein sequence ID" value="CAL1547118.1"/>
    <property type="molecule type" value="Genomic_DNA"/>
</dbReference>
<dbReference type="InterPro" id="IPR051093">
    <property type="entry name" value="Neuroligin/BSAL"/>
</dbReference>
<dbReference type="InterPro" id="IPR029058">
    <property type="entry name" value="AB_hydrolase_fold"/>
</dbReference>
<keyword evidence="2" id="KW-0732">Signal</keyword>
<dbReference type="Proteomes" id="UP001497497">
    <property type="component" value="Unassembled WGS sequence"/>
</dbReference>
<evidence type="ECO:0000313" key="4">
    <source>
        <dbReference type="EMBL" id="CAL1547118.1"/>
    </source>
</evidence>
<reference evidence="4 5" key="1">
    <citation type="submission" date="2024-04" db="EMBL/GenBank/DDBJ databases">
        <authorList>
            <consortium name="Genoscope - CEA"/>
            <person name="William W."/>
        </authorList>
    </citation>
    <scope>NUCLEOTIDE SEQUENCE [LARGE SCALE GENOMIC DNA]</scope>
</reference>
<dbReference type="PANTHER" id="PTHR43903">
    <property type="entry name" value="NEUROLIGIN"/>
    <property type="match status" value="1"/>
</dbReference>
<evidence type="ECO:0000313" key="5">
    <source>
        <dbReference type="Proteomes" id="UP001497497"/>
    </source>
</evidence>
<proteinExistence type="inferred from homology"/>
<comment type="similarity">
    <text evidence="1">Belongs to the type-B carboxylesterase/lipase family.</text>
</comment>
<feature type="signal peptide" evidence="2">
    <location>
        <begin position="1"/>
        <end position="18"/>
    </location>
</feature>
<name>A0AAV2IJ93_LYMST</name>
<feature type="chain" id="PRO_5043337550" description="Carboxylesterase type B domain-containing protein" evidence="2">
    <location>
        <begin position="19"/>
        <end position="570"/>
    </location>
</feature>
<evidence type="ECO:0000256" key="2">
    <source>
        <dbReference type="SAM" id="SignalP"/>
    </source>
</evidence>
<dbReference type="InterPro" id="IPR002018">
    <property type="entry name" value="CarbesteraseB"/>
</dbReference>
<sequence length="570" mass="65878">MKASIFLIAFILVAGVVTQSAENDIVDTNVGKVRGLKVKAVNGKSLWSFRGIRYALPPVGQLRFAKPVPYPKAKDTIDARKQKPHCIQIMSPNETTSEDCLYLNIFLKDINHQLDSKKKVLVSLYDESEFSYNPGSLVTDHDIIVVIVQYRIGPFGYLAINNGDAIGNYGLWDQVLALKWVKNNIGAFGGDPDDVTVAWNEQARCLALSPMSKGLFTKVFATGGMAWHPGILNEQSDKEIIDFAKSMKCWKNESATDLFLNDKLNIIQCLRSLPTLDPSKTEIFNKSYVKSWSSFVAVVDGDFIPYSIQTLLKDDSHLENIGFYDRKYFITIKNNLHILWAEYFSTLKQAFNVISNDDDAENLKFWNDYSLDWAKDVIRSRLNIESVSDDLASRLMYWYQTNSHFDPIVQLQTDYRHTIRAYDILDTIARGRHTKVWFLHFNHFPDYLKDDVHGMIYNLDLLYLFDIDMDGFRQSYEQYVTGEFEEEDFELKKSFSALVAGFVLNGNPETPILTQISNGWPSYDLVGRYYLDFKSRPTVKRNWKKQIRELWEKELPNWAYKQMEDHHFEL</sequence>
<protein>
    <recommendedName>
        <fullName evidence="3">Carboxylesterase type B domain-containing protein</fullName>
    </recommendedName>
</protein>
<dbReference type="SUPFAM" id="SSF53474">
    <property type="entry name" value="alpha/beta-Hydrolases"/>
    <property type="match status" value="1"/>
</dbReference>
<dbReference type="Pfam" id="PF00135">
    <property type="entry name" value="COesterase"/>
    <property type="match status" value="1"/>
</dbReference>
<keyword evidence="5" id="KW-1185">Reference proteome</keyword>
<dbReference type="AlphaFoldDB" id="A0AAV2IJ93"/>
<dbReference type="Gene3D" id="3.40.50.1820">
    <property type="entry name" value="alpha/beta hydrolase"/>
    <property type="match status" value="1"/>
</dbReference>
<evidence type="ECO:0000259" key="3">
    <source>
        <dbReference type="Pfam" id="PF00135"/>
    </source>
</evidence>
<evidence type="ECO:0000256" key="1">
    <source>
        <dbReference type="ARBA" id="ARBA00005964"/>
    </source>
</evidence>
<accession>A0AAV2IJ93</accession>
<gene>
    <name evidence="4" type="ORF">GSLYS_00020443001</name>
</gene>
<comment type="caution">
    <text evidence="4">The sequence shown here is derived from an EMBL/GenBank/DDBJ whole genome shotgun (WGS) entry which is preliminary data.</text>
</comment>
<organism evidence="4 5">
    <name type="scientific">Lymnaea stagnalis</name>
    <name type="common">Great pond snail</name>
    <name type="synonym">Helix stagnalis</name>
    <dbReference type="NCBI Taxonomy" id="6523"/>
    <lineage>
        <taxon>Eukaryota</taxon>
        <taxon>Metazoa</taxon>
        <taxon>Spiralia</taxon>
        <taxon>Lophotrochozoa</taxon>
        <taxon>Mollusca</taxon>
        <taxon>Gastropoda</taxon>
        <taxon>Heterobranchia</taxon>
        <taxon>Euthyneura</taxon>
        <taxon>Panpulmonata</taxon>
        <taxon>Hygrophila</taxon>
        <taxon>Lymnaeoidea</taxon>
        <taxon>Lymnaeidae</taxon>
        <taxon>Lymnaea</taxon>
    </lineage>
</organism>